<evidence type="ECO:0000313" key="2">
    <source>
        <dbReference type="WBParaSite" id="Hba_02645"/>
    </source>
</evidence>
<evidence type="ECO:0000313" key="1">
    <source>
        <dbReference type="Proteomes" id="UP000095283"/>
    </source>
</evidence>
<reference evidence="2" key="1">
    <citation type="submission" date="2016-11" db="UniProtKB">
        <authorList>
            <consortium name="WormBaseParasite"/>
        </authorList>
    </citation>
    <scope>IDENTIFICATION</scope>
</reference>
<organism evidence="1 2">
    <name type="scientific">Heterorhabditis bacteriophora</name>
    <name type="common">Entomopathogenic nematode worm</name>
    <dbReference type="NCBI Taxonomy" id="37862"/>
    <lineage>
        <taxon>Eukaryota</taxon>
        <taxon>Metazoa</taxon>
        <taxon>Ecdysozoa</taxon>
        <taxon>Nematoda</taxon>
        <taxon>Chromadorea</taxon>
        <taxon>Rhabditida</taxon>
        <taxon>Rhabditina</taxon>
        <taxon>Rhabditomorpha</taxon>
        <taxon>Strongyloidea</taxon>
        <taxon>Heterorhabditidae</taxon>
        <taxon>Heterorhabditis</taxon>
    </lineage>
</organism>
<sequence length="64" mass="7687">MTCFRTHEEFQKSIQNWYDLADMQFKRGCIDLAIEANAQALKFCKDRFVDYLRNGDRYMKVLIS</sequence>
<name>A0A1I7WD65_HETBA</name>
<dbReference type="AlphaFoldDB" id="A0A1I7WD65"/>
<dbReference type="Proteomes" id="UP000095283">
    <property type="component" value="Unplaced"/>
</dbReference>
<dbReference type="WBParaSite" id="Hba_02645">
    <property type="protein sequence ID" value="Hba_02645"/>
    <property type="gene ID" value="Hba_02645"/>
</dbReference>
<accession>A0A1I7WD65</accession>
<protein>
    <submittedName>
        <fullName evidence="2">TPR_REGION domain-containing protein</fullName>
    </submittedName>
</protein>
<keyword evidence="1" id="KW-1185">Reference proteome</keyword>
<proteinExistence type="predicted"/>